<dbReference type="InterPro" id="IPR017853">
    <property type="entry name" value="GH"/>
</dbReference>
<dbReference type="SUPFAM" id="SSF51445">
    <property type="entry name" value="(Trans)glycosidases"/>
    <property type="match status" value="1"/>
</dbReference>
<dbReference type="InterPro" id="IPR014756">
    <property type="entry name" value="Ig_E-set"/>
</dbReference>
<sequence length="677" mass="73570">MGTTTGRARAWALAAVASAALGASACSIDDLGSDDEFGNPPTAGDTFDPDQGGDGGSTTGTGGGDAGEDTSSETTGPPECADENKRCPHEFSLLDQGYGNVTLIGDFSPSGWDVGLGMGLDGGTWRVTADVPWDTPVLYKFKIDDGAQYIPDPDNPNQVEDGFGGFNSVLDGQTCEDWTCDPGLIGDFDWRDSVIYFVFVDRFNNGDPGNDGPIGVEALADWQGGDWAGVTAKIEEGYFGELGVNTLWLSVPLDNTNVSGQGNDGYFYSAYHAYWPQNLDATEEHFGTLAELQQLVDAAHERDIKVIIDYAMNHVHDTAPVYADHPEWFWPNDNGEGGNCVCGEGCSWGGDQGRRCWFTGYLPDFNFTNAEARAFSVDNATQWILDTGVDGFRLDAVKHIEDSWLIDMRARVAAEIEPMTGEHFYMVGETFDGDRDTIAYYVQPSMLDGQFDFPLRMELASKLIMRQGSMSELAGFMDSNDDYYGAGIMSTFIGNHDIPRVVHLAEDIPLWDNAWTDGKDMAWTNIPLPGNEAPFERLALGFTLIFTIPGAPLIYYGDEYGMPGGGDPDNRRFMQWSGYSSGQQGLRDHLEQLTTIRAEQTALRRGSRTTLSADQDTLVYEMSYANDMVVVALNRADGNRSAGGLPGGSWVDLLSGQVVSGTSVDLPARTSMILVPQ</sequence>
<gene>
    <name evidence="7" type="ORF">PPSIR1_27668</name>
</gene>
<dbReference type="GO" id="GO:0016787">
    <property type="term" value="F:hydrolase activity"/>
    <property type="evidence" value="ECO:0007669"/>
    <property type="project" value="UniProtKB-KW"/>
</dbReference>
<feature type="region of interest" description="Disordered" evidence="4">
    <location>
        <begin position="29"/>
        <end position="84"/>
    </location>
</feature>
<dbReference type="InterPro" id="IPR013780">
    <property type="entry name" value="Glyco_hydro_b"/>
</dbReference>
<feature type="signal peptide" evidence="5">
    <location>
        <begin position="1"/>
        <end position="25"/>
    </location>
</feature>
<dbReference type="SUPFAM" id="SSF81296">
    <property type="entry name" value="E set domains"/>
    <property type="match status" value="1"/>
</dbReference>
<evidence type="ECO:0000256" key="2">
    <source>
        <dbReference type="ARBA" id="ARBA00022723"/>
    </source>
</evidence>
<dbReference type="SUPFAM" id="SSF51011">
    <property type="entry name" value="Glycosyl hydrolase domain"/>
    <property type="match status" value="1"/>
</dbReference>
<dbReference type="STRING" id="391625.PPSIR1_27668"/>
<feature type="chain" id="PRO_5002695464" evidence="5">
    <location>
        <begin position="26"/>
        <end position="677"/>
    </location>
</feature>
<dbReference type="PROSITE" id="PS51257">
    <property type="entry name" value="PROKAR_LIPOPROTEIN"/>
    <property type="match status" value="1"/>
</dbReference>
<protein>
    <submittedName>
        <fullName evidence="7">Glycosyl hydrolase, family 13</fullName>
    </submittedName>
</protein>
<dbReference type="Pfam" id="PF00128">
    <property type="entry name" value="Alpha-amylase"/>
    <property type="match status" value="1"/>
</dbReference>
<dbReference type="InterPro" id="IPR013783">
    <property type="entry name" value="Ig-like_fold"/>
</dbReference>
<dbReference type="PANTHER" id="PTHR10357">
    <property type="entry name" value="ALPHA-AMYLASE FAMILY MEMBER"/>
    <property type="match status" value="1"/>
</dbReference>
<evidence type="ECO:0000256" key="5">
    <source>
        <dbReference type="SAM" id="SignalP"/>
    </source>
</evidence>
<keyword evidence="8" id="KW-1185">Reference proteome</keyword>
<dbReference type="Gene3D" id="2.60.40.10">
    <property type="entry name" value="Immunoglobulins"/>
    <property type="match status" value="1"/>
</dbReference>
<evidence type="ECO:0000256" key="3">
    <source>
        <dbReference type="ARBA" id="ARBA00022729"/>
    </source>
</evidence>
<proteinExistence type="predicted"/>
<dbReference type="AlphaFoldDB" id="A6GEG2"/>
<evidence type="ECO:0000256" key="4">
    <source>
        <dbReference type="SAM" id="MobiDB-lite"/>
    </source>
</evidence>
<dbReference type="Proteomes" id="UP000005801">
    <property type="component" value="Unassembled WGS sequence"/>
</dbReference>
<evidence type="ECO:0000256" key="1">
    <source>
        <dbReference type="ARBA" id="ARBA00001913"/>
    </source>
</evidence>
<dbReference type="eggNOG" id="COG0366">
    <property type="taxonomic scope" value="Bacteria"/>
</dbReference>
<keyword evidence="7" id="KW-0378">Hydrolase</keyword>
<organism evidence="7 8">
    <name type="scientific">Plesiocystis pacifica SIR-1</name>
    <dbReference type="NCBI Taxonomy" id="391625"/>
    <lineage>
        <taxon>Bacteria</taxon>
        <taxon>Pseudomonadati</taxon>
        <taxon>Myxococcota</taxon>
        <taxon>Polyangia</taxon>
        <taxon>Nannocystales</taxon>
        <taxon>Nannocystaceae</taxon>
        <taxon>Plesiocystis</taxon>
    </lineage>
</organism>
<keyword evidence="3 5" id="KW-0732">Signal</keyword>
<feature type="domain" description="Glycosyl hydrolase family 13 catalytic" evidence="6">
    <location>
        <begin position="197"/>
        <end position="597"/>
    </location>
</feature>
<evidence type="ECO:0000259" key="6">
    <source>
        <dbReference type="SMART" id="SM00642"/>
    </source>
</evidence>
<dbReference type="Gene3D" id="2.60.40.1180">
    <property type="entry name" value="Golgi alpha-mannosidase II"/>
    <property type="match status" value="1"/>
</dbReference>
<evidence type="ECO:0000313" key="7">
    <source>
        <dbReference type="EMBL" id="EDM75734.1"/>
    </source>
</evidence>
<dbReference type="Gene3D" id="3.20.20.80">
    <property type="entry name" value="Glycosidases"/>
    <property type="match status" value="1"/>
</dbReference>
<name>A6GEG2_9BACT</name>
<dbReference type="GO" id="GO:0046872">
    <property type="term" value="F:metal ion binding"/>
    <property type="evidence" value="ECO:0007669"/>
    <property type="project" value="UniProtKB-KW"/>
</dbReference>
<accession>A6GEG2</accession>
<dbReference type="GO" id="GO:0005975">
    <property type="term" value="P:carbohydrate metabolic process"/>
    <property type="evidence" value="ECO:0007669"/>
    <property type="project" value="InterPro"/>
</dbReference>
<dbReference type="InterPro" id="IPR006047">
    <property type="entry name" value="GH13_cat_dom"/>
</dbReference>
<comment type="cofactor">
    <cofactor evidence="1">
        <name>Ca(2+)</name>
        <dbReference type="ChEBI" id="CHEBI:29108"/>
    </cofactor>
</comment>
<dbReference type="PANTHER" id="PTHR10357:SF215">
    <property type="entry name" value="ALPHA-AMYLASE 1"/>
    <property type="match status" value="1"/>
</dbReference>
<dbReference type="EMBL" id="ABCS01000082">
    <property type="protein sequence ID" value="EDM75734.1"/>
    <property type="molecule type" value="Genomic_DNA"/>
</dbReference>
<keyword evidence="2" id="KW-0479">Metal-binding</keyword>
<dbReference type="SMART" id="SM00642">
    <property type="entry name" value="Aamy"/>
    <property type="match status" value="1"/>
</dbReference>
<evidence type="ECO:0000313" key="8">
    <source>
        <dbReference type="Proteomes" id="UP000005801"/>
    </source>
</evidence>
<reference evidence="7 8" key="1">
    <citation type="submission" date="2007-06" db="EMBL/GenBank/DDBJ databases">
        <authorList>
            <person name="Shimkets L."/>
            <person name="Ferriera S."/>
            <person name="Johnson J."/>
            <person name="Kravitz S."/>
            <person name="Beeson K."/>
            <person name="Sutton G."/>
            <person name="Rogers Y.-H."/>
            <person name="Friedman R."/>
            <person name="Frazier M."/>
            <person name="Venter J.C."/>
        </authorList>
    </citation>
    <scope>NUCLEOTIDE SEQUENCE [LARGE SCALE GENOMIC DNA]</scope>
    <source>
        <strain evidence="7 8">SIR-1</strain>
    </source>
</reference>
<comment type="caution">
    <text evidence="7">The sequence shown here is derived from an EMBL/GenBank/DDBJ whole genome shotgun (WGS) entry which is preliminary data.</text>
</comment>
<feature type="compositionally biased region" description="Gly residues" evidence="4">
    <location>
        <begin position="52"/>
        <end position="65"/>
    </location>
</feature>